<evidence type="ECO:0000313" key="3">
    <source>
        <dbReference type="EMBL" id="PZX19217.1"/>
    </source>
</evidence>
<feature type="transmembrane region" description="Helical" evidence="1">
    <location>
        <begin position="200"/>
        <end position="222"/>
    </location>
</feature>
<dbReference type="Pfam" id="PF18935">
    <property type="entry name" value="DUF5683"/>
    <property type="match status" value="1"/>
</dbReference>
<sequence length="224" mass="25411">MMRKSLNTIGFFALVITLLINARDGYAQNDTLVVLNQPVLTEDPANEVIVKKHSPHKATLYSAILPGLGQIYNKKYWKVPILYGGIAASVYYIHFNTENYNLYKNAYRDFIIRDPANTSYEEVILKKTRYTVDEVLSDPSKEQWFTNALKSKKEYYKRNRDFSYIILIGVYVLNLIDASVDAHFFDYDVSDDLSLNVQPVMVPVSTAIASGPSGGMGLQLTLNF</sequence>
<name>A0A2W7NM71_9BACT</name>
<keyword evidence="4" id="KW-1185">Reference proteome</keyword>
<proteinExistence type="predicted"/>
<evidence type="ECO:0000259" key="2">
    <source>
        <dbReference type="Pfam" id="PF18935"/>
    </source>
</evidence>
<dbReference type="RefSeq" id="WP_111444597.1">
    <property type="nucleotide sequence ID" value="NZ_QKZK01000005.1"/>
</dbReference>
<evidence type="ECO:0000313" key="4">
    <source>
        <dbReference type="Proteomes" id="UP000249239"/>
    </source>
</evidence>
<protein>
    <recommendedName>
        <fullName evidence="2">DUF5683 domain-containing protein</fullName>
    </recommendedName>
</protein>
<dbReference type="EMBL" id="QKZK01000005">
    <property type="protein sequence ID" value="PZX19217.1"/>
    <property type="molecule type" value="Genomic_DNA"/>
</dbReference>
<keyword evidence="1" id="KW-1133">Transmembrane helix</keyword>
<gene>
    <name evidence="3" type="ORF">LX69_00884</name>
</gene>
<reference evidence="3 4" key="1">
    <citation type="submission" date="2018-06" db="EMBL/GenBank/DDBJ databases">
        <title>Genomic Encyclopedia of Archaeal and Bacterial Type Strains, Phase II (KMG-II): from individual species to whole genera.</title>
        <authorList>
            <person name="Goeker M."/>
        </authorList>
    </citation>
    <scope>NUCLEOTIDE SEQUENCE [LARGE SCALE GENOMIC DNA]</scope>
    <source>
        <strain evidence="3 4">DSM 6779</strain>
    </source>
</reference>
<keyword evidence="1" id="KW-0472">Membrane</keyword>
<organism evidence="3 4">
    <name type="scientific">Breznakibacter xylanolyticus</name>
    <dbReference type="NCBI Taxonomy" id="990"/>
    <lineage>
        <taxon>Bacteria</taxon>
        <taxon>Pseudomonadati</taxon>
        <taxon>Bacteroidota</taxon>
        <taxon>Bacteroidia</taxon>
        <taxon>Marinilabiliales</taxon>
        <taxon>Marinilabiliaceae</taxon>
        <taxon>Breznakibacter</taxon>
    </lineage>
</organism>
<feature type="domain" description="DUF5683" evidence="2">
    <location>
        <begin position="52"/>
        <end position="224"/>
    </location>
</feature>
<accession>A0A2W7NM71</accession>
<dbReference type="OrthoDB" id="9813910at2"/>
<feature type="transmembrane region" description="Helical" evidence="1">
    <location>
        <begin position="76"/>
        <end position="95"/>
    </location>
</feature>
<keyword evidence="1" id="KW-0812">Transmembrane</keyword>
<dbReference type="InterPro" id="IPR043738">
    <property type="entry name" value="DUF5683"/>
</dbReference>
<feature type="transmembrane region" description="Helical" evidence="1">
    <location>
        <begin position="162"/>
        <end position="180"/>
    </location>
</feature>
<comment type="caution">
    <text evidence="3">The sequence shown here is derived from an EMBL/GenBank/DDBJ whole genome shotgun (WGS) entry which is preliminary data.</text>
</comment>
<dbReference type="Proteomes" id="UP000249239">
    <property type="component" value="Unassembled WGS sequence"/>
</dbReference>
<evidence type="ECO:0000256" key="1">
    <source>
        <dbReference type="SAM" id="Phobius"/>
    </source>
</evidence>
<dbReference type="AlphaFoldDB" id="A0A2W7NM71"/>